<proteinExistence type="predicted"/>
<dbReference type="Pfam" id="PF21863">
    <property type="entry name" value="HTH_67"/>
    <property type="match status" value="1"/>
</dbReference>
<reference evidence="2" key="1">
    <citation type="submission" date="2020-05" db="EMBL/GenBank/DDBJ databases">
        <authorList>
            <person name="Chiriac C."/>
            <person name="Salcher M."/>
            <person name="Ghai R."/>
            <person name="Kavagutti S V."/>
        </authorList>
    </citation>
    <scope>NUCLEOTIDE SEQUENCE</scope>
</reference>
<name>A0A6J7U0N1_9ZZZZ</name>
<dbReference type="EMBL" id="CAFBQU010000002">
    <property type="protein sequence ID" value="CAB5059513.1"/>
    <property type="molecule type" value="Genomic_DNA"/>
</dbReference>
<dbReference type="NCBIfam" id="NF047719">
    <property type="entry name" value="SCO6745_fam_HTH"/>
    <property type="match status" value="1"/>
</dbReference>
<sequence length="295" mass="32141">MAVMARNLWRVTEPFHQLAYRSPEAVAAYQAIGLQAAPHQYFASRLAAAGEVTHGVAVALLFGFAPVYVAQAVPEVWSIVDAESVVEARTRGADTTLKRILGQTWNGAEIERANLIAQEMIASLSFAGKPMAAAQNDVAQPSEPGLQLWRACTILREYRGDAHWAATAAAGVDAVECHILHAADGAMPEDLLQRVTGWKDSEWAEAKARLSARGLLHKDVNDLRITPAGEEVKLLIERSTDSGSSIPVSIVGEKKTEELISLMKPWVAAIMDADVIGAWKMREQLWRDLPSEKNV</sequence>
<accession>A0A6J7U0N1</accession>
<dbReference type="EMBL" id="CAFBPN010000099">
    <property type="protein sequence ID" value="CAB5028496.1"/>
    <property type="molecule type" value="Genomic_DNA"/>
</dbReference>
<gene>
    <name evidence="1" type="ORF">UFOPK4098_01327</name>
    <name evidence="2" type="ORF">UFOPK4347_00206</name>
</gene>
<protein>
    <submittedName>
        <fullName evidence="2">Unannotated protein</fullName>
    </submittedName>
</protein>
<evidence type="ECO:0000313" key="2">
    <source>
        <dbReference type="EMBL" id="CAB5059513.1"/>
    </source>
</evidence>
<dbReference type="AlphaFoldDB" id="A0A6J7U0N1"/>
<organism evidence="2">
    <name type="scientific">freshwater metagenome</name>
    <dbReference type="NCBI Taxonomy" id="449393"/>
    <lineage>
        <taxon>unclassified sequences</taxon>
        <taxon>metagenomes</taxon>
        <taxon>ecological metagenomes</taxon>
    </lineage>
</organism>
<evidence type="ECO:0000313" key="1">
    <source>
        <dbReference type="EMBL" id="CAB5028496.1"/>
    </source>
</evidence>
<dbReference type="InterPro" id="IPR054058">
    <property type="entry name" value="HTH_67"/>
</dbReference>